<dbReference type="GO" id="GO:0008168">
    <property type="term" value="F:methyltransferase activity"/>
    <property type="evidence" value="ECO:0007669"/>
    <property type="project" value="UniProtKB-KW"/>
</dbReference>
<name>A0ABW0KIY9_9BACT</name>
<dbReference type="EMBL" id="JBHSMQ010000001">
    <property type="protein sequence ID" value="MFC5453453.1"/>
    <property type="molecule type" value="Genomic_DNA"/>
</dbReference>
<keyword evidence="3" id="KW-1185">Reference proteome</keyword>
<organism evidence="2 3">
    <name type="scientific">Prosthecobacter fluviatilis</name>
    <dbReference type="NCBI Taxonomy" id="445931"/>
    <lineage>
        <taxon>Bacteria</taxon>
        <taxon>Pseudomonadati</taxon>
        <taxon>Verrucomicrobiota</taxon>
        <taxon>Verrucomicrobiia</taxon>
        <taxon>Verrucomicrobiales</taxon>
        <taxon>Verrucomicrobiaceae</taxon>
        <taxon>Prosthecobacter</taxon>
    </lineage>
</organism>
<dbReference type="Gene3D" id="3.40.50.150">
    <property type="entry name" value="Vaccinia Virus protein VP39"/>
    <property type="match status" value="1"/>
</dbReference>
<dbReference type="RefSeq" id="WP_377162545.1">
    <property type="nucleotide sequence ID" value="NZ_JBHSMQ010000001.1"/>
</dbReference>
<evidence type="ECO:0000259" key="1">
    <source>
        <dbReference type="Pfam" id="PF05050"/>
    </source>
</evidence>
<protein>
    <submittedName>
        <fullName evidence="2">FkbM family methyltransferase</fullName>
        <ecNumber evidence="2">2.1.1.-</ecNumber>
    </submittedName>
</protein>
<comment type="caution">
    <text evidence="2">The sequence shown here is derived from an EMBL/GenBank/DDBJ whole genome shotgun (WGS) entry which is preliminary data.</text>
</comment>
<keyword evidence="2" id="KW-0808">Transferase</keyword>
<dbReference type="InterPro" id="IPR006342">
    <property type="entry name" value="FkbM_mtfrase"/>
</dbReference>
<keyword evidence="2" id="KW-0489">Methyltransferase</keyword>
<evidence type="ECO:0000313" key="2">
    <source>
        <dbReference type="EMBL" id="MFC5453453.1"/>
    </source>
</evidence>
<accession>A0ABW0KIY9</accession>
<dbReference type="Proteomes" id="UP001596052">
    <property type="component" value="Unassembled WGS sequence"/>
</dbReference>
<dbReference type="EC" id="2.1.1.-" evidence="2"/>
<evidence type="ECO:0000313" key="3">
    <source>
        <dbReference type="Proteomes" id="UP001596052"/>
    </source>
</evidence>
<feature type="domain" description="Methyltransferase FkbM" evidence="1">
    <location>
        <begin position="89"/>
        <end position="252"/>
    </location>
</feature>
<dbReference type="PANTHER" id="PTHR34203:SF15">
    <property type="entry name" value="SLL1173 PROTEIN"/>
    <property type="match status" value="1"/>
</dbReference>
<dbReference type="InterPro" id="IPR029063">
    <property type="entry name" value="SAM-dependent_MTases_sf"/>
</dbReference>
<sequence>MTYLCRILQFYGQHLRHPGHWRFLEKLIALIRPVLPETALVRAQGLLWNLHPRDRVQAELFWYGEKDRWDMLQLKKLLSSKSPDPVILDVGANFGFYSLVLARHLGRSAQVHAFEPGKITADWLESNIKLNHLEKVITIHRLALGAEAGQATLGQRGGDSGQAHLMSKAADGESVVVETMDGWVRSQANLRRVDFIKMDVEGYEPEVLLGGTETLKQHRPLLLIELNPNALARNGHTAAELVGAMEALDYKLMVTRRKKLVPLTSLPASGEFVNVIGVPL</sequence>
<dbReference type="GO" id="GO:0032259">
    <property type="term" value="P:methylation"/>
    <property type="evidence" value="ECO:0007669"/>
    <property type="project" value="UniProtKB-KW"/>
</dbReference>
<dbReference type="NCBIfam" id="TIGR01444">
    <property type="entry name" value="fkbM_fam"/>
    <property type="match status" value="1"/>
</dbReference>
<dbReference type="SUPFAM" id="SSF53335">
    <property type="entry name" value="S-adenosyl-L-methionine-dependent methyltransferases"/>
    <property type="match status" value="1"/>
</dbReference>
<dbReference type="InterPro" id="IPR052514">
    <property type="entry name" value="SAM-dependent_MTase"/>
</dbReference>
<reference evidence="3" key="1">
    <citation type="journal article" date="2019" name="Int. J. Syst. Evol. Microbiol.">
        <title>The Global Catalogue of Microorganisms (GCM) 10K type strain sequencing project: providing services to taxonomists for standard genome sequencing and annotation.</title>
        <authorList>
            <consortium name="The Broad Institute Genomics Platform"/>
            <consortium name="The Broad Institute Genome Sequencing Center for Infectious Disease"/>
            <person name="Wu L."/>
            <person name="Ma J."/>
        </authorList>
    </citation>
    <scope>NUCLEOTIDE SEQUENCE [LARGE SCALE GENOMIC DNA]</scope>
    <source>
        <strain evidence="3">CGMCC 4.1469</strain>
    </source>
</reference>
<proteinExistence type="predicted"/>
<gene>
    <name evidence="2" type="ORF">ACFQDI_01190</name>
</gene>
<dbReference type="Pfam" id="PF05050">
    <property type="entry name" value="Methyltransf_21"/>
    <property type="match status" value="1"/>
</dbReference>
<dbReference type="PANTHER" id="PTHR34203">
    <property type="entry name" value="METHYLTRANSFERASE, FKBM FAMILY PROTEIN"/>
    <property type="match status" value="1"/>
</dbReference>